<dbReference type="Pfam" id="PF00441">
    <property type="entry name" value="Acyl-CoA_dh_1"/>
    <property type="match status" value="1"/>
</dbReference>
<dbReference type="InterPro" id="IPR009100">
    <property type="entry name" value="AcylCoA_DH/oxidase_NM_dom_sf"/>
</dbReference>
<proteinExistence type="inferred from homology"/>
<feature type="domain" description="Acyl-CoA dehydrogenase/oxidase N-terminal" evidence="7">
    <location>
        <begin position="14"/>
        <end position="109"/>
    </location>
</feature>
<keyword evidence="4" id="KW-0274">FAD</keyword>
<dbReference type="InterPro" id="IPR036250">
    <property type="entry name" value="AcylCo_DH-like_C"/>
</dbReference>
<evidence type="ECO:0000256" key="4">
    <source>
        <dbReference type="ARBA" id="ARBA00022827"/>
    </source>
</evidence>
<keyword evidence="3" id="KW-0285">Flavoprotein</keyword>
<dbReference type="PANTHER" id="PTHR43884:SF20">
    <property type="entry name" value="ACYL-COA DEHYDROGENASE FADE28"/>
    <property type="match status" value="1"/>
</dbReference>
<evidence type="ECO:0000256" key="2">
    <source>
        <dbReference type="ARBA" id="ARBA00009347"/>
    </source>
</evidence>
<dbReference type="PANTHER" id="PTHR43884">
    <property type="entry name" value="ACYL-COA DEHYDROGENASE"/>
    <property type="match status" value="1"/>
</dbReference>
<evidence type="ECO:0000313" key="8">
    <source>
        <dbReference type="EMBL" id="TYC08093.1"/>
    </source>
</evidence>
<dbReference type="InterPro" id="IPR009075">
    <property type="entry name" value="AcylCo_DH/oxidase_C"/>
</dbReference>
<dbReference type="Proteomes" id="UP000322634">
    <property type="component" value="Unassembled WGS sequence"/>
</dbReference>
<accession>A0A5D0TQZ0</accession>
<dbReference type="SUPFAM" id="SSF47203">
    <property type="entry name" value="Acyl-CoA dehydrogenase C-terminal domain-like"/>
    <property type="match status" value="1"/>
</dbReference>
<evidence type="ECO:0000256" key="5">
    <source>
        <dbReference type="ARBA" id="ARBA00023002"/>
    </source>
</evidence>
<evidence type="ECO:0000259" key="7">
    <source>
        <dbReference type="Pfam" id="PF02771"/>
    </source>
</evidence>
<comment type="caution">
    <text evidence="8">The sequence shown here is derived from an EMBL/GenBank/DDBJ whole genome shotgun (WGS) entry which is preliminary data.</text>
</comment>
<dbReference type="GO" id="GO:0050660">
    <property type="term" value="F:flavin adenine dinucleotide binding"/>
    <property type="evidence" value="ECO:0007669"/>
    <property type="project" value="InterPro"/>
</dbReference>
<evidence type="ECO:0000256" key="3">
    <source>
        <dbReference type="ARBA" id="ARBA00022630"/>
    </source>
</evidence>
<comment type="similarity">
    <text evidence="2">Belongs to the acyl-CoA dehydrogenase family.</text>
</comment>
<feature type="domain" description="Acyl-CoA dehydrogenase/oxidase C-terminal" evidence="6">
    <location>
        <begin position="208"/>
        <end position="341"/>
    </location>
</feature>
<dbReference type="Pfam" id="PF02771">
    <property type="entry name" value="Acyl-CoA_dh_N"/>
    <property type="match status" value="1"/>
</dbReference>
<dbReference type="Gene3D" id="1.10.540.10">
    <property type="entry name" value="Acyl-CoA dehydrogenase/oxidase, N-terminal domain"/>
    <property type="match status" value="1"/>
</dbReference>
<evidence type="ECO:0000259" key="6">
    <source>
        <dbReference type="Pfam" id="PF00441"/>
    </source>
</evidence>
<reference evidence="8 9" key="1">
    <citation type="submission" date="2019-08" db="EMBL/GenBank/DDBJ databases">
        <title>Actinomadura sp. nov. CYP1-5 isolated from mountain soil.</title>
        <authorList>
            <person name="Songsumanus A."/>
            <person name="Kuncharoen N."/>
            <person name="Kudo T."/>
            <person name="Yuki M."/>
            <person name="Igarashi Y."/>
            <person name="Tanasupawat S."/>
        </authorList>
    </citation>
    <scope>NUCLEOTIDE SEQUENCE [LARGE SCALE GENOMIC DNA]</scope>
    <source>
        <strain evidence="8 9">GKU157</strain>
    </source>
</reference>
<evidence type="ECO:0000256" key="1">
    <source>
        <dbReference type="ARBA" id="ARBA00001974"/>
    </source>
</evidence>
<dbReference type="InterPro" id="IPR037069">
    <property type="entry name" value="AcylCoA_DH/ox_N_sf"/>
</dbReference>
<protein>
    <submittedName>
        <fullName evidence="8">Acyl-CoA dehydrogenase</fullName>
    </submittedName>
</protein>
<evidence type="ECO:0000313" key="9">
    <source>
        <dbReference type="Proteomes" id="UP000322634"/>
    </source>
</evidence>
<dbReference type="Gene3D" id="1.20.140.10">
    <property type="entry name" value="Butyryl-CoA Dehydrogenase, subunit A, domain 3"/>
    <property type="match status" value="1"/>
</dbReference>
<dbReference type="SUPFAM" id="SSF56645">
    <property type="entry name" value="Acyl-CoA dehydrogenase NM domain-like"/>
    <property type="match status" value="1"/>
</dbReference>
<dbReference type="GO" id="GO:0003995">
    <property type="term" value="F:acyl-CoA dehydrogenase activity"/>
    <property type="evidence" value="ECO:0007669"/>
    <property type="project" value="TreeGrafter"/>
</dbReference>
<name>A0A5D0TQZ0_9ACTN</name>
<organism evidence="8 9">
    <name type="scientific">Actinomadura syzygii</name>
    <dbReference type="NCBI Taxonomy" id="1427538"/>
    <lineage>
        <taxon>Bacteria</taxon>
        <taxon>Bacillati</taxon>
        <taxon>Actinomycetota</taxon>
        <taxon>Actinomycetes</taxon>
        <taxon>Streptosporangiales</taxon>
        <taxon>Thermomonosporaceae</taxon>
        <taxon>Actinomadura</taxon>
    </lineage>
</organism>
<sequence length="345" mass="36240">MKRSREAGMHFALSEDQRILQRTTDEVCAELLAESPAADARADGGALRARLWSKLVELDLVGLLVPEHQGGAGGSLTDACVVAEALGRHIAPVPYVGTAIAAAALLRYADGPEEPLARLCGGDAYSVLLDERLGHPVDTATVAFDWVDGARGVALSPDGRATVHELADADPIIDVDPLHRLCRVRAVPSGAAFGEGARRARAVAWTGAAALLTGLADGALRQAVDYARQREQYDRPIGSFQAVQHLCADMLVDVETSRSITYGASWAAEHAPIDEAERVAAGAKAHAGAAAVRVCETGIQVLGGIGVTQEHDAHLRLRGAHLHHAAFGNSDAPLMLLAGRVLEKV</sequence>
<comment type="cofactor">
    <cofactor evidence="1">
        <name>FAD</name>
        <dbReference type="ChEBI" id="CHEBI:57692"/>
    </cofactor>
</comment>
<dbReference type="OrthoDB" id="8677713at2"/>
<keyword evidence="9" id="KW-1185">Reference proteome</keyword>
<dbReference type="EMBL" id="VSFF01000018">
    <property type="protein sequence ID" value="TYC08093.1"/>
    <property type="molecule type" value="Genomic_DNA"/>
</dbReference>
<dbReference type="InterPro" id="IPR013786">
    <property type="entry name" value="AcylCoA_DH/ox_N"/>
</dbReference>
<keyword evidence="5" id="KW-0560">Oxidoreductase</keyword>
<gene>
    <name evidence="8" type="ORF">FXF65_40220</name>
</gene>
<dbReference type="AlphaFoldDB" id="A0A5D0TQZ0"/>